<evidence type="ECO:0008006" key="3">
    <source>
        <dbReference type="Google" id="ProtNLM"/>
    </source>
</evidence>
<dbReference type="PROSITE" id="PS51257">
    <property type="entry name" value="PROKAR_LIPOPROTEIN"/>
    <property type="match status" value="1"/>
</dbReference>
<dbReference type="EMBL" id="CP036289">
    <property type="protein sequence ID" value="QDU73443.1"/>
    <property type="molecule type" value="Genomic_DNA"/>
</dbReference>
<dbReference type="Proteomes" id="UP000318626">
    <property type="component" value="Chromosome"/>
</dbReference>
<dbReference type="KEGG" id="bvo:Pan97_04140"/>
<keyword evidence="2" id="KW-1185">Reference proteome</keyword>
<dbReference type="InterPro" id="IPR008969">
    <property type="entry name" value="CarboxyPept-like_regulatory"/>
</dbReference>
<organism evidence="1 2">
    <name type="scientific">Bremerella volcania</name>
    <dbReference type="NCBI Taxonomy" id="2527984"/>
    <lineage>
        <taxon>Bacteria</taxon>
        <taxon>Pseudomonadati</taxon>
        <taxon>Planctomycetota</taxon>
        <taxon>Planctomycetia</taxon>
        <taxon>Pirellulales</taxon>
        <taxon>Pirellulaceae</taxon>
        <taxon>Bremerella</taxon>
    </lineage>
</organism>
<protein>
    <recommendedName>
        <fullName evidence="3">Carboxypeptidase regulatory-like domain-containing protein</fullName>
    </recommendedName>
</protein>
<proteinExistence type="predicted"/>
<sequence>MRNHIDRSLTAFTFSVLLVTIGCTGGSSEHGHVTGTVTINGSPVQEAVVTFAPVEGGRSAVAVTQADGTYELNYTPGVKGAKLGKNSVRITTYIAPELDDDKRVVNPGKPERLPPKYSRGEEVTVEVMSGENTFDFAVEADKDKYPPPPQ</sequence>
<dbReference type="SUPFAM" id="SSF49464">
    <property type="entry name" value="Carboxypeptidase regulatory domain-like"/>
    <property type="match status" value="1"/>
</dbReference>
<accession>A0A518C2K2</accession>
<dbReference type="AlphaFoldDB" id="A0A518C2K2"/>
<gene>
    <name evidence="1" type="ORF">Pan97_04140</name>
</gene>
<evidence type="ECO:0000313" key="2">
    <source>
        <dbReference type="Proteomes" id="UP000318626"/>
    </source>
</evidence>
<dbReference type="OrthoDB" id="289014at2"/>
<name>A0A518C2K2_9BACT</name>
<reference evidence="2" key="1">
    <citation type="submission" date="2019-02" db="EMBL/GenBank/DDBJ databases">
        <title>Deep-cultivation of Planctomycetes and their phenomic and genomic characterization uncovers novel biology.</title>
        <authorList>
            <person name="Wiegand S."/>
            <person name="Jogler M."/>
            <person name="Boedeker C."/>
            <person name="Pinto D."/>
            <person name="Vollmers J."/>
            <person name="Rivas-Marin E."/>
            <person name="Kohn T."/>
            <person name="Peeters S.H."/>
            <person name="Heuer A."/>
            <person name="Rast P."/>
            <person name="Oberbeckmann S."/>
            <person name="Bunk B."/>
            <person name="Jeske O."/>
            <person name="Meyerdierks A."/>
            <person name="Storesund J.E."/>
            <person name="Kallscheuer N."/>
            <person name="Luecker S."/>
            <person name="Lage O.M."/>
            <person name="Pohl T."/>
            <person name="Merkel B.J."/>
            <person name="Hornburger P."/>
            <person name="Mueller R.-W."/>
            <person name="Bruemmer F."/>
            <person name="Labrenz M."/>
            <person name="Spormann A.M."/>
            <person name="Op den Camp H."/>
            <person name="Overmann J."/>
            <person name="Amann R."/>
            <person name="Jetten M.S.M."/>
            <person name="Mascher T."/>
            <person name="Medema M.H."/>
            <person name="Devos D.P."/>
            <person name="Kaster A.-K."/>
            <person name="Ovreas L."/>
            <person name="Rohde M."/>
            <person name="Galperin M.Y."/>
            <person name="Jogler C."/>
        </authorList>
    </citation>
    <scope>NUCLEOTIDE SEQUENCE [LARGE SCALE GENOMIC DNA]</scope>
    <source>
        <strain evidence="2">Pan97</strain>
    </source>
</reference>
<evidence type="ECO:0000313" key="1">
    <source>
        <dbReference type="EMBL" id="QDU73443.1"/>
    </source>
</evidence>
<dbReference type="RefSeq" id="WP_144970278.1">
    <property type="nucleotide sequence ID" value="NZ_CP036289.1"/>
</dbReference>